<name>A0A6P1QWP6_9FLAO</name>
<evidence type="ECO:0000256" key="4">
    <source>
        <dbReference type="ARBA" id="ARBA00032089"/>
    </source>
</evidence>
<evidence type="ECO:0000313" key="7">
    <source>
        <dbReference type="Proteomes" id="UP000464318"/>
    </source>
</evidence>
<dbReference type="Gene3D" id="2.40.10.350">
    <property type="entry name" value="Rod shape-determining protein MreC, domain 2"/>
    <property type="match status" value="1"/>
</dbReference>
<dbReference type="NCBIfam" id="NF010532">
    <property type="entry name" value="PRK13922.9-3"/>
    <property type="match status" value="1"/>
</dbReference>
<organism evidence="6 7">
    <name type="scientific">Bergeyella cardium</name>
    <dbReference type="NCBI Taxonomy" id="1585976"/>
    <lineage>
        <taxon>Bacteria</taxon>
        <taxon>Pseudomonadati</taxon>
        <taxon>Bacteroidota</taxon>
        <taxon>Flavobacteriia</taxon>
        <taxon>Flavobacteriales</taxon>
        <taxon>Weeksellaceae</taxon>
        <taxon>Bergeyella</taxon>
    </lineage>
</organism>
<protein>
    <recommendedName>
        <fullName evidence="2">Cell shape-determining protein MreC</fullName>
    </recommendedName>
    <alternativeName>
        <fullName evidence="4">Cell shape protein MreC</fullName>
    </alternativeName>
</protein>
<comment type="similarity">
    <text evidence="1">Belongs to the MreC family.</text>
</comment>
<dbReference type="OrthoDB" id="9811827at2"/>
<dbReference type="GO" id="GO:0008360">
    <property type="term" value="P:regulation of cell shape"/>
    <property type="evidence" value="ECO:0007669"/>
    <property type="project" value="UniProtKB-KW"/>
</dbReference>
<dbReference type="RefSeq" id="WP_120489778.1">
    <property type="nucleotide sequence ID" value="NZ_CP029149.1"/>
</dbReference>
<gene>
    <name evidence="6" type="primary">mreC</name>
    <name evidence="6" type="ORF">DBX24_04990</name>
</gene>
<dbReference type="EMBL" id="CP029149">
    <property type="protein sequence ID" value="QHN65291.1"/>
    <property type="molecule type" value="Genomic_DNA"/>
</dbReference>
<dbReference type="InterPro" id="IPR007221">
    <property type="entry name" value="MreC"/>
</dbReference>
<evidence type="ECO:0000259" key="5">
    <source>
        <dbReference type="Pfam" id="PF04085"/>
    </source>
</evidence>
<evidence type="ECO:0000256" key="1">
    <source>
        <dbReference type="ARBA" id="ARBA00009369"/>
    </source>
</evidence>
<evidence type="ECO:0000256" key="2">
    <source>
        <dbReference type="ARBA" id="ARBA00013855"/>
    </source>
</evidence>
<dbReference type="InterPro" id="IPR055342">
    <property type="entry name" value="MreC_beta-barrel_core"/>
</dbReference>
<dbReference type="KEGG" id="bcad:DBX24_04990"/>
<dbReference type="AlphaFoldDB" id="A0A6P1QWP6"/>
<dbReference type="PANTHER" id="PTHR34138:SF1">
    <property type="entry name" value="CELL SHAPE-DETERMINING PROTEIN MREC"/>
    <property type="match status" value="1"/>
</dbReference>
<evidence type="ECO:0000256" key="3">
    <source>
        <dbReference type="ARBA" id="ARBA00022960"/>
    </source>
</evidence>
<dbReference type="InterPro" id="IPR042175">
    <property type="entry name" value="Cell/Rod_MreC_2"/>
</dbReference>
<keyword evidence="3" id="KW-0133">Cell shape</keyword>
<proteinExistence type="inferred from homology"/>
<dbReference type="PANTHER" id="PTHR34138">
    <property type="entry name" value="CELL SHAPE-DETERMINING PROTEIN MREC"/>
    <property type="match status" value="1"/>
</dbReference>
<dbReference type="InterPro" id="IPR042177">
    <property type="entry name" value="Cell/Rod_1"/>
</dbReference>
<dbReference type="GO" id="GO:0005886">
    <property type="term" value="C:plasma membrane"/>
    <property type="evidence" value="ECO:0007669"/>
    <property type="project" value="TreeGrafter"/>
</dbReference>
<accession>A0A6P1QWP6</accession>
<keyword evidence="7" id="KW-1185">Reference proteome</keyword>
<feature type="domain" description="Rod shape-determining protein MreC beta-barrel core" evidence="5">
    <location>
        <begin position="112"/>
        <end position="261"/>
    </location>
</feature>
<dbReference type="Gene3D" id="2.40.10.340">
    <property type="entry name" value="Rod shape-determining protein MreC, domain 1"/>
    <property type="match status" value="1"/>
</dbReference>
<dbReference type="Pfam" id="PF04085">
    <property type="entry name" value="MreC"/>
    <property type="match status" value="1"/>
</dbReference>
<dbReference type="Proteomes" id="UP000464318">
    <property type="component" value="Chromosome"/>
</dbReference>
<sequence>MGILLRFFSKNSLFLFFLFLQIISLSLMFCMNTMQRSWIAAQSAAFNAWIAGYIDEGASYLKLKQANEELIKQNKELMEQLYGREYSSSSKPRVIADSTQGKQMFTIIDGDVINNSINRKNNYFTINRGSKDGVEDDMGVISPNGVVGIVVNTTAHYSLAQSVLSVDKIKINASLKNSGYFGTLTWNGEDSRLMHLADIPKYVSLKVGDTVVTDGKSAIFPQGKMIGTVAGFEVDNKTGFWDISVELSEKIGKLSKVFIVKNLKREEMKPIQDSLMKHQKAE</sequence>
<reference evidence="6 7" key="1">
    <citation type="submission" date="2018-04" db="EMBL/GenBank/DDBJ databases">
        <title>Characteristic and Complete Genome Sequencing of A Novel Member of Infective Endocarditis Causative Bacteria: Bergeyella cardium QL-PH.</title>
        <authorList>
            <person name="Pan H."/>
            <person name="Sun E."/>
            <person name="Zhang Y."/>
        </authorList>
    </citation>
    <scope>NUCLEOTIDE SEQUENCE [LARGE SCALE GENOMIC DNA]</scope>
    <source>
        <strain evidence="6 7">HPQL</strain>
    </source>
</reference>
<evidence type="ECO:0000313" key="6">
    <source>
        <dbReference type="EMBL" id="QHN65291.1"/>
    </source>
</evidence>